<evidence type="ECO:0000313" key="2">
    <source>
        <dbReference type="Proteomes" id="UP000326396"/>
    </source>
</evidence>
<dbReference type="EMBL" id="SZYD01000003">
    <property type="protein sequence ID" value="KAD6796000.1"/>
    <property type="molecule type" value="Genomic_DNA"/>
</dbReference>
<proteinExistence type="predicted"/>
<name>A0A5N6PSE5_9ASTR</name>
<gene>
    <name evidence="1" type="ORF">E3N88_06896</name>
</gene>
<dbReference type="AlphaFoldDB" id="A0A5N6PSE5"/>
<evidence type="ECO:0000313" key="1">
    <source>
        <dbReference type="EMBL" id="KAD6796000.1"/>
    </source>
</evidence>
<sequence length="117" mass="13360">MTAVKASFTGDYRYRTTSLKVLKEIDMDHESNSSSSEDSEYYSPKSVFVKKLPMTMKEVSVSRARVHNPILRIRAEDRQIGEDIGEVANGGSIKYALRNPGEDEAIIEGFHQQYNRW</sequence>
<protein>
    <submittedName>
        <fullName evidence="1">Uncharacterized protein</fullName>
    </submittedName>
</protein>
<dbReference type="Proteomes" id="UP000326396">
    <property type="component" value="Linkage Group LG11"/>
</dbReference>
<dbReference type="OrthoDB" id="1649103at2759"/>
<organism evidence="1 2">
    <name type="scientific">Mikania micrantha</name>
    <name type="common">bitter vine</name>
    <dbReference type="NCBI Taxonomy" id="192012"/>
    <lineage>
        <taxon>Eukaryota</taxon>
        <taxon>Viridiplantae</taxon>
        <taxon>Streptophyta</taxon>
        <taxon>Embryophyta</taxon>
        <taxon>Tracheophyta</taxon>
        <taxon>Spermatophyta</taxon>
        <taxon>Magnoliopsida</taxon>
        <taxon>eudicotyledons</taxon>
        <taxon>Gunneridae</taxon>
        <taxon>Pentapetalae</taxon>
        <taxon>asterids</taxon>
        <taxon>campanulids</taxon>
        <taxon>Asterales</taxon>
        <taxon>Asteraceae</taxon>
        <taxon>Asteroideae</taxon>
        <taxon>Heliantheae alliance</taxon>
        <taxon>Eupatorieae</taxon>
        <taxon>Mikania</taxon>
    </lineage>
</organism>
<keyword evidence="2" id="KW-1185">Reference proteome</keyword>
<accession>A0A5N6PSE5</accession>
<comment type="caution">
    <text evidence="1">The sequence shown here is derived from an EMBL/GenBank/DDBJ whole genome shotgun (WGS) entry which is preliminary data.</text>
</comment>
<reference evidence="1 2" key="1">
    <citation type="submission" date="2019-05" db="EMBL/GenBank/DDBJ databases">
        <title>Mikania micrantha, genome provides insights into the molecular mechanism of rapid growth.</title>
        <authorList>
            <person name="Liu B."/>
        </authorList>
    </citation>
    <scope>NUCLEOTIDE SEQUENCE [LARGE SCALE GENOMIC DNA]</scope>
    <source>
        <strain evidence="1">NLD-2019</strain>
        <tissue evidence="1">Leaf</tissue>
    </source>
</reference>